<dbReference type="GO" id="GO:0016787">
    <property type="term" value="F:hydrolase activity"/>
    <property type="evidence" value="ECO:0007669"/>
    <property type="project" value="UniProtKB-KW"/>
</dbReference>
<dbReference type="InterPro" id="IPR050565">
    <property type="entry name" value="LYPA1-2/EST-like"/>
</dbReference>
<proteinExistence type="inferred from homology"/>
<evidence type="ECO:0000259" key="3">
    <source>
        <dbReference type="Pfam" id="PF02230"/>
    </source>
</evidence>
<dbReference type="Proteomes" id="UP000321954">
    <property type="component" value="Chromosome"/>
</dbReference>
<sequence>MHTKNIINGGKEISQASKALILVHGRGGNARDILSLANNLNTQEFALFAPQATNNTWYPYSFLAPPAQNEPWLSSALEIMGQLLEEVKSKGIAEENIYFGGFSQGACLVAEFVTRNAARFGGVALFTGGLIGDMIYEGNYKGDFGGTPVFIGSGNPDAHVPVERIRETREVMDKMNARVSVKIYDNRPHTISQDEIDSANELVFGK</sequence>
<dbReference type="AlphaFoldDB" id="A0A5B8YHP9"/>
<gene>
    <name evidence="4" type="ORF">FK178_06310</name>
</gene>
<evidence type="ECO:0000313" key="4">
    <source>
        <dbReference type="EMBL" id="QED37354.1"/>
    </source>
</evidence>
<dbReference type="OrthoDB" id="9801763at2"/>
<dbReference type="PANTHER" id="PTHR10655">
    <property type="entry name" value="LYSOPHOSPHOLIPASE-RELATED"/>
    <property type="match status" value="1"/>
</dbReference>
<dbReference type="PANTHER" id="PTHR10655:SF17">
    <property type="entry name" value="LYSOPHOSPHOLIPASE-LIKE PROTEIN 1"/>
    <property type="match status" value="1"/>
</dbReference>
<comment type="similarity">
    <text evidence="1">Belongs to the AB hydrolase superfamily. AB hydrolase 2 family.</text>
</comment>
<organism evidence="4 5">
    <name type="scientific">Antarcticibacterium arcticum</name>
    <dbReference type="NCBI Taxonomy" id="2585771"/>
    <lineage>
        <taxon>Bacteria</taxon>
        <taxon>Pseudomonadati</taxon>
        <taxon>Bacteroidota</taxon>
        <taxon>Flavobacteriia</taxon>
        <taxon>Flavobacteriales</taxon>
        <taxon>Flavobacteriaceae</taxon>
        <taxon>Antarcticibacterium</taxon>
    </lineage>
</organism>
<evidence type="ECO:0000256" key="2">
    <source>
        <dbReference type="ARBA" id="ARBA00022801"/>
    </source>
</evidence>
<dbReference type="Pfam" id="PF02230">
    <property type="entry name" value="Abhydrolase_2"/>
    <property type="match status" value="1"/>
</dbReference>
<keyword evidence="2" id="KW-0378">Hydrolase</keyword>
<feature type="domain" description="Phospholipase/carboxylesterase/thioesterase" evidence="3">
    <location>
        <begin position="14"/>
        <end position="201"/>
    </location>
</feature>
<dbReference type="InterPro" id="IPR003140">
    <property type="entry name" value="PLipase/COase/thioEstase"/>
</dbReference>
<accession>A0A5B8YHP9</accession>
<dbReference type="Gene3D" id="3.40.50.1820">
    <property type="entry name" value="alpha/beta hydrolase"/>
    <property type="match status" value="1"/>
</dbReference>
<dbReference type="EMBL" id="CP042476">
    <property type="protein sequence ID" value="QED37354.1"/>
    <property type="molecule type" value="Genomic_DNA"/>
</dbReference>
<evidence type="ECO:0000313" key="5">
    <source>
        <dbReference type="Proteomes" id="UP000321954"/>
    </source>
</evidence>
<dbReference type="InterPro" id="IPR029058">
    <property type="entry name" value="AB_hydrolase_fold"/>
</dbReference>
<dbReference type="KEGG" id="anp:FK178_06310"/>
<keyword evidence="5" id="KW-1185">Reference proteome</keyword>
<reference evidence="4 5" key="1">
    <citation type="submission" date="2019-08" db="EMBL/GenBank/DDBJ databases">
        <title>Antarcticibacterium arcticum sp. nov., a bacterium isolated from marine sediment of the Canadian Beaufort Sea.</title>
        <authorList>
            <person name="Lee Y.M."/>
            <person name="Baek K."/>
            <person name="Lee D.-H."/>
            <person name="Shin S.C."/>
            <person name="Jin Y.K."/>
            <person name="Park Y."/>
        </authorList>
    </citation>
    <scope>NUCLEOTIDE SEQUENCE [LARGE SCALE GENOMIC DNA]</scope>
    <source>
        <strain evidence="4 5">PAMC 28998</strain>
    </source>
</reference>
<evidence type="ECO:0000256" key="1">
    <source>
        <dbReference type="ARBA" id="ARBA00006499"/>
    </source>
</evidence>
<name>A0A5B8YHP9_9FLAO</name>
<protein>
    <submittedName>
        <fullName evidence="4">Phospholipase</fullName>
    </submittedName>
</protein>
<dbReference type="RefSeq" id="WP_146832319.1">
    <property type="nucleotide sequence ID" value="NZ_CP042476.1"/>
</dbReference>
<dbReference type="SUPFAM" id="SSF53474">
    <property type="entry name" value="alpha/beta-Hydrolases"/>
    <property type="match status" value="1"/>
</dbReference>